<accession>A0A150J1B3</accession>
<dbReference type="FunFam" id="3.20.20.70:FF:000027">
    <property type="entry name" value="Dihydropyrimidine dehydrogenase [NADP(+)]"/>
    <property type="match status" value="1"/>
</dbReference>
<evidence type="ECO:0000313" key="18">
    <source>
        <dbReference type="Proteomes" id="UP000092401"/>
    </source>
</evidence>
<dbReference type="SUPFAM" id="SSF54862">
    <property type="entry name" value="4Fe-4S ferredoxins"/>
    <property type="match status" value="1"/>
</dbReference>
<evidence type="ECO:0000256" key="4">
    <source>
        <dbReference type="ARBA" id="ARBA00011669"/>
    </source>
</evidence>
<dbReference type="GO" id="GO:0006212">
    <property type="term" value="P:uracil catabolic process"/>
    <property type="evidence" value="ECO:0007669"/>
    <property type="project" value="TreeGrafter"/>
</dbReference>
<evidence type="ECO:0000313" key="16">
    <source>
        <dbReference type="EMBL" id="KYC50888.1"/>
    </source>
</evidence>
<evidence type="ECO:0000256" key="9">
    <source>
        <dbReference type="ARBA" id="ARBA00030119"/>
    </source>
</evidence>
<evidence type="ECO:0000256" key="2">
    <source>
        <dbReference type="ARBA" id="ARBA00004715"/>
    </source>
</evidence>
<dbReference type="AlphaFoldDB" id="A0A150J1B3"/>
<sequence>MEGDLMVDLGVEFLGVEFKSPILLSSAPPTLDADHIKRAVEAGFGGGVTKTISYRQFHDPKPRFQGVKGRNRLFGMQNIEHISTYVFDWWKKEFKVLRELKKTHGTPIVASIMAGTDLDEWAKLARDVEAQGADIIELNVSCPHMSDSAMGAFIGQDCPLTGEVSKAAAEAVSVPIMTKLTPNVTDIASIAKEAVKGGAKGVAAINTVLVLSGVDINTGNPLPDVWGKGGFGGYSGPAVRPIGLRMVGEIARQGINISGIGGIETWENVIEYMMMGAGTVQLATAAMWYGFDIVKGWNENILNFMKEHGYDSLADLKGITLPKITDLEKLDYIDEVYSDVDTERCIDCRRCVTACRDGATNAMKNPKLNDVDYEKCVGCALCKMVCPQNCISMIIKKDKK</sequence>
<dbReference type="InterPro" id="IPR017896">
    <property type="entry name" value="4Fe4S_Fe-S-bd"/>
</dbReference>
<dbReference type="Proteomes" id="UP000092401">
    <property type="component" value="Unassembled WGS sequence"/>
</dbReference>
<evidence type="ECO:0000256" key="11">
    <source>
        <dbReference type="ARBA" id="ARBA00032722"/>
    </source>
</evidence>
<dbReference type="GO" id="GO:0006210">
    <property type="term" value="P:thymine catabolic process"/>
    <property type="evidence" value="ECO:0007669"/>
    <property type="project" value="TreeGrafter"/>
</dbReference>
<dbReference type="Proteomes" id="UP000091929">
    <property type="component" value="Unassembled WGS sequence"/>
</dbReference>
<dbReference type="InterPro" id="IPR013785">
    <property type="entry name" value="Aldolase_TIM"/>
</dbReference>
<evidence type="ECO:0000256" key="10">
    <source>
        <dbReference type="ARBA" id="ARBA00032046"/>
    </source>
</evidence>
<protein>
    <recommendedName>
        <fullName evidence="6">Dihydroorotate dehydrogenase B (NAD(+)), catalytic subunit</fullName>
        <ecNumber evidence="5">1.3.1.14</ecNumber>
    </recommendedName>
    <alternativeName>
        <fullName evidence="8">Dihydroorotate oxidase B</fullName>
    </alternativeName>
    <alternativeName>
        <fullName evidence="11">Dihydrothymine dehydrogenase</fullName>
    </alternativeName>
    <alternativeName>
        <fullName evidence="9">Dihydrouracil dehydrogenase</fullName>
    </alternativeName>
    <alternativeName>
        <fullName evidence="10">Orotate reductase (NADH)</fullName>
    </alternativeName>
</protein>
<dbReference type="Proteomes" id="UP000092403">
    <property type="component" value="Unassembled WGS sequence"/>
</dbReference>
<dbReference type="Pfam" id="PF01180">
    <property type="entry name" value="DHO_dh"/>
    <property type="match status" value="1"/>
</dbReference>
<dbReference type="PANTHER" id="PTHR43073:SF2">
    <property type="entry name" value="DIHYDROPYRIMIDINE DEHYDROGENASE [NADP(+)]"/>
    <property type="match status" value="1"/>
</dbReference>
<comment type="catalytic activity">
    <reaction evidence="12">
        <text>(S)-dihydroorotate + NAD(+) = orotate + NADH + H(+)</text>
        <dbReference type="Rhea" id="RHEA:13513"/>
        <dbReference type="ChEBI" id="CHEBI:15378"/>
        <dbReference type="ChEBI" id="CHEBI:30839"/>
        <dbReference type="ChEBI" id="CHEBI:30864"/>
        <dbReference type="ChEBI" id="CHEBI:57540"/>
        <dbReference type="ChEBI" id="CHEBI:57945"/>
        <dbReference type="EC" id="1.3.1.14"/>
    </reaction>
</comment>
<evidence type="ECO:0000259" key="13">
    <source>
        <dbReference type="PROSITE" id="PS51379"/>
    </source>
</evidence>
<dbReference type="EC" id="1.3.1.14" evidence="5"/>
<evidence type="ECO:0000313" key="14">
    <source>
        <dbReference type="EMBL" id="KYC45984.1"/>
    </source>
</evidence>
<dbReference type="GO" id="GO:0002058">
    <property type="term" value="F:uracil binding"/>
    <property type="evidence" value="ECO:0007669"/>
    <property type="project" value="TreeGrafter"/>
</dbReference>
<feature type="domain" description="4Fe-4S ferredoxin-type" evidence="13">
    <location>
        <begin position="367"/>
        <end position="396"/>
    </location>
</feature>
<evidence type="ECO:0000313" key="15">
    <source>
        <dbReference type="EMBL" id="KYC48231.1"/>
    </source>
</evidence>
<organism evidence="16 19">
    <name type="scientific">Candidatus Methanofastidiosum methylothiophilum</name>
    <dbReference type="NCBI Taxonomy" id="1705564"/>
    <lineage>
        <taxon>Archaea</taxon>
        <taxon>Methanobacteriati</taxon>
        <taxon>Methanobacteriota</taxon>
        <taxon>Stenosarchaea group</taxon>
        <taxon>Candidatus Methanofastidiosia</taxon>
        <taxon>Candidatus Methanofastidiosales</taxon>
        <taxon>Candidatus Methanofastidiosaceae</taxon>
        <taxon>Candidatus Methanofastidiosum</taxon>
    </lineage>
</organism>
<gene>
    <name evidence="14" type="ORF">APG10_00394</name>
    <name evidence="15" type="ORF">APG11_00470</name>
    <name evidence="16" type="ORF">APG12_00451</name>
</gene>
<evidence type="ECO:0000256" key="8">
    <source>
        <dbReference type="ARBA" id="ARBA00029718"/>
    </source>
</evidence>
<dbReference type="Gene3D" id="3.20.20.70">
    <property type="entry name" value="Aldolase class I"/>
    <property type="match status" value="1"/>
</dbReference>
<comment type="caution">
    <text evidence="16">The sequence shown here is derived from an EMBL/GenBank/DDBJ whole genome shotgun (WGS) entry which is preliminary data.</text>
</comment>
<dbReference type="EMBL" id="LNGE01000007">
    <property type="protein sequence ID" value="KYC45984.1"/>
    <property type="molecule type" value="Genomic_DNA"/>
</dbReference>
<dbReference type="GO" id="GO:0004589">
    <property type="term" value="F:dihydroorotate dehydrogenase (NAD+) activity"/>
    <property type="evidence" value="ECO:0007669"/>
    <property type="project" value="UniProtKB-EC"/>
</dbReference>
<evidence type="ECO:0000256" key="7">
    <source>
        <dbReference type="ARBA" id="ARBA00023002"/>
    </source>
</evidence>
<comment type="subunit">
    <text evidence="4">Heterotetramer of 2 PyrK and 2 PyrD type B subunits.</text>
</comment>
<evidence type="ECO:0000313" key="17">
    <source>
        <dbReference type="Proteomes" id="UP000091929"/>
    </source>
</evidence>
<feature type="domain" description="4Fe-4S ferredoxin-type" evidence="13">
    <location>
        <begin position="336"/>
        <end position="365"/>
    </location>
</feature>
<keyword evidence="7" id="KW-0560">Oxidoreductase</keyword>
<dbReference type="Gene3D" id="3.30.70.20">
    <property type="match status" value="1"/>
</dbReference>
<comment type="pathway">
    <text evidence="2">Pyrimidine metabolism; UMP biosynthesis via de novo pathway; orotate from (S)-dihydroorotate (NAD(+) route): step 1/1.</text>
</comment>
<dbReference type="GO" id="GO:0005737">
    <property type="term" value="C:cytoplasm"/>
    <property type="evidence" value="ECO:0007669"/>
    <property type="project" value="InterPro"/>
</dbReference>
<dbReference type="Pfam" id="PF14697">
    <property type="entry name" value="Fer4_21"/>
    <property type="match status" value="1"/>
</dbReference>
<evidence type="ECO:0000256" key="1">
    <source>
        <dbReference type="ARBA" id="ARBA00003616"/>
    </source>
</evidence>
<proteinExistence type="inferred from homology"/>
<accession>A0A150IMV3</accession>
<name>A0A150J1B3_9EURY</name>
<dbReference type="NCBIfam" id="NF006183">
    <property type="entry name" value="PRK08318.1"/>
    <property type="match status" value="1"/>
</dbReference>
<evidence type="ECO:0000256" key="6">
    <source>
        <dbReference type="ARBA" id="ARBA00018101"/>
    </source>
</evidence>
<evidence type="ECO:0000256" key="12">
    <source>
        <dbReference type="ARBA" id="ARBA00048996"/>
    </source>
</evidence>
<accession>A0A150IT73</accession>
<dbReference type="InterPro" id="IPR017900">
    <property type="entry name" value="4Fe4S_Fe_S_CS"/>
</dbReference>
<dbReference type="PROSITE" id="PS51379">
    <property type="entry name" value="4FE4S_FER_2"/>
    <property type="match status" value="2"/>
</dbReference>
<dbReference type="EMBL" id="LNJC01000006">
    <property type="protein sequence ID" value="KYC50888.1"/>
    <property type="molecule type" value="Genomic_DNA"/>
</dbReference>
<evidence type="ECO:0000256" key="3">
    <source>
        <dbReference type="ARBA" id="ARBA00010804"/>
    </source>
</evidence>
<dbReference type="PATRIC" id="fig|1706437.3.peg.474"/>
<dbReference type="PATRIC" id="fig|1706436.3.peg.396"/>
<comment type="similarity">
    <text evidence="3">Belongs to the dihydropyrimidine dehydrogenase family.</text>
</comment>
<evidence type="ECO:0000313" key="19">
    <source>
        <dbReference type="Proteomes" id="UP000092403"/>
    </source>
</evidence>
<dbReference type="InterPro" id="IPR005720">
    <property type="entry name" value="Dihydroorotate_DH_cat"/>
</dbReference>
<comment type="function">
    <text evidence="1">Catalyzes the conversion of dihydroorotate to orotate with NAD(+) as electron acceptor.</text>
</comment>
<dbReference type="PATRIC" id="fig|1706438.3.peg.451"/>
<dbReference type="GO" id="GO:0050661">
    <property type="term" value="F:NADP binding"/>
    <property type="evidence" value="ECO:0007669"/>
    <property type="project" value="TreeGrafter"/>
</dbReference>
<dbReference type="SUPFAM" id="SSF51395">
    <property type="entry name" value="FMN-linked oxidoreductases"/>
    <property type="match status" value="1"/>
</dbReference>
<dbReference type="PROSITE" id="PS00198">
    <property type="entry name" value="4FE4S_FER_1"/>
    <property type="match status" value="1"/>
</dbReference>
<dbReference type="EMBL" id="LNGF01000008">
    <property type="protein sequence ID" value="KYC48231.1"/>
    <property type="molecule type" value="Genomic_DNA"/>
</dbReference>
<reference evidence="17 18" key="1">
    <citation type="journal article" date="2016" name="ISME J.">
        <title>Chasing the elusive Euryarchaeota class WSA2: genomes reveal a uniquely fastidious methyl-reducing methanogen.</title>
        <authorList>
            <person name="Nobu M.K."/>
            <person name="Narihiro T."/>
            <person name="Kuroda K."/>
            <person name="Mei R."/>
            <person name="Liu W.T."/>
        </authorList>
    </citation>
    <scope>NUCLEOTIDE SEQUENCE [LARGE SCALE GENOMIC DNA]</scope>
    <source>
        <strain evidence="14">B03fssc0709_Meth_Bin005</strain>
        <strain evidence="15">B15fssc0709_Meth_Bin003</strain>
        <strain evidence="16">BMIXfssc0709_Meth_Bin006</strain>
    </source>
</reference>
<evidence type="ECO:0000256" key="5">
    <source>
        <dbReference type="ARBA" id="ARBA00012061"/>
    </source>
</evidence>
<dbReference type="PANTHER" id="PTHR43073">
    <property type="entry name" value="DIHYDROPYRIMIDINE DEHYDROGENASE [NADP(+)]"/>
    <property type="match status" value="1"/>
</dbReference>